<sequence length="126" mass="14608">MRETEYRYTNMRTHTHAQSPTMFGATRRQHKGKNEGHVPRLIIAKRSENNTYHTICQAKMSTRAHVQWERRIHNSISSANAVVRNWLCSHSLTTEAGKKRTQVMVHITTSSKWAHRTVSGRPCMPK</sequence>
<reference evidence="1" key="1">
    <citation type="submission" date="2008-12" db="EMBL/GenBank/DDBJ databases">
        <authorList>
            <person name="Zhang H."/>
            <person name="Lin S."/>
        </authorList>
    </citation>
    <scope>NUCLEOTIDE SEQUENCE</scope>
    <source>
        <strain evidence="1">CCMP1831</strain>
    </source>
</reference>
<proteinExistence type="evidence at transcript level"/>
<name>E8Z675_PFIPI</name>
<protein>
    <submittedName>
        <fullName evidence="1">Uncharacterized protein</fullName>
    </submittedName>
</protein>
<dbReference type="EMBL" id="FJ599902">
    <property type="protein sequence ID" value="ACU44955.1"/>
    <property type="molecule type" value="mRNA"/>
</dbReference>
<evidence type="ECO:0000313" key="1">
    <source>
        <dbReference type="EMBL" id="ACU44955.1"/>
    </source>
</evidence>
<reference evidence="1" key="2">
    <citation type="book" date="2010" name="PROCEEDINGS OF 13TH INTERNATIONAL CONFERENCE ON HARMFUL ALGAE" publisher="International Society For The Study of Harmful Algae" city="Hong Kong, China">
        <title>Dinoflagellate meta-transcriptomics enabled by spliced leader.</title>
        <editorList>
            <person name="Unknown A."/>
        </editorList>
        <authorList>
            <person name="Lin S."/>
            <person name="Zhang H."/>
        </authorList>
    </citation>
    <scope>NUCLEOTIDE SEQUENCE</scope>
    <source>
        <strain evidence="1">CCMP1831</strain>
    </source>
</reference>
<dbReference type="AlphaFoldDB" id="E8Z675"/>
<organism evidence="1">
    <name type="scientific">Pfiesteria piscicida</name>
    <name type="common">Phantom dinoflagellate</name>
    <dbReference type="NCBI Taxonomy" id="71001"/>
    <lineage>
        <taxon>Eukaryota</taxon>
        <taxon>Sar</taxon>
        <taxon>Alveolata</taxon>
        <taxon>Dinophyceae</taxon>
        <taxon>Peridiniales</taxon>
        <taxon>Pfiesteriaceae</taxon>
        <taxon>Pfiesteria</taxon>
    </lineage>
</organism>
<accession>E8Z675</accession>